<gene>
    <name evidence="1" type="ORF">L6164_002825</name>
</gene>
<dbReference type="Proteomes" id="UP000828941">
    <property type="component" value="Chromosome 2"/>
</dbReference>
<evidence type="ECO:0000313" key="1">
    <source>
        <dbReference type="EMBL" id="KAI4353905.1"/>
    </source>
</evidence>
<keyword evidence="2" id="KW-1185">Reference proteome</keyword>
<dbReference type="EMBL" id="CM039427">
    <property type="protein sequence ID" value="KAI4353905.1"/>
    <property type="molecule type" value="Genomic_DNA"/>
</dbReference>
<sequence>MAYEDIIEAIEDFDIKYCIFTCAYGSVYRAQLPSGKIIALKKLHQLESQDPSFGRRFQNDVKMLIAVRHRNVVKLYSFCFHNSCKFLMCEYMEKGSLLQVLSNAEEALEMSWGKRVNIIKGIANALFYMHHDCTSIILHRDISSSNVLLNSELEAFVSDFGIARILDPDSSNQTLFDGTDGYVAPELAYALSVTEKCDFYSFGVMTLETIIGRHPGEFISSWQNSCAQNFLLKDILDSRLPLPSIRKDAKDVLLEVTLTFSCLHTDPRCRPSMKNVVKDFLFSKPPLVLPFNDISIQQLMIQGSI</sequence>
<organism evidence="1 2">
    <name type="scientific">Bauhinia variegata</name>
    <name type="common">Purple orchid tree</name>
    <name type="synonym">Phanera variegata</name>
    <dbReference type="NCBI Taxonomy" id="167791"/>
    <lineage>
        <taxon>Eukaryota</taxon>
        <taxon>Viridiplantae</taxon>
        <taxon>Streptophyta</taxon>
        <taxon>Embryophyta</taxon>
        <taxon>Tracheophyta</taxon>
        <taxon>Spermatophyta</taxon>
        <taxon>Magnoliopsida</taxon>
        <taxon>eudicotyledons</taxon>
        <taxon>Gunneridae</taxon>
        <taxon>Pentapetalae</taxon>
        <taxon>rosids</taxon>
        <taxon>fabids</taxon>
        <taxon>Fabales</taxon>
        <taxon>Fabaceae</taxon>
        <taxon>Cercidoideae</taxon>
        <taxon>Cercideae</taxon>
        <taxon>Bauhiniinae</taxon>
        <taxon>Bauhinia</taxon>
    </lineage>
</organism>
<name>A0ACB9PYV2_BAUVA</name>
<evidence type="ECO:0000313" key="2">
    <source>
        <dbReference type="Proteomes" id="UP000828941"/>
    </source>
</evidence>
<proteinExistence type="predicted"/>
<reference evidence="1 2" key="1">
    <citation type="journal article" date="2022" name="DNA Res.">
        <title>Chromosomal-level genome assembly of the orchid tree Bauhinia variegata (Leguminosae; Cercidoideae) supports the allotetraploid origin hypothesis of Bauhinia.</title>
        <authorList>
            <person name="Zhong Y."/>
            <person name="Chen Y."/>
            <person name="Zheng D."/>
            <person name="Pang J."/>
            <person name="Liu Y."/>
            <person name="Luo S."/>
            <person name="Meng S."/>
            <person name="Qian L."/>
            <person name="Wei D."/>
            <person name="Dai S."/>
            <person name="Zhou R."/>
        </authorList>
    </citation>
    <scope>NUCLEOTIDE SEQUENCE [LARGE SCALE GENOMIC DNA]</scope>
    <source>
        <strain evidence="1">BV-YZ2020</strain>
    </source>
</reference>
<accession>A0ACB9PYV2</accession>
<protein>
    <submittedName>
        <fullName evidence="1">Uncharacterized protein</fullName>
    </submittedName>
</protein>
<comment type="caution">
    <text evidence="1">The sequence shown here is derived from an EMBL/GenBank/DDBJ whole genome shotgun (WGS) entry which is preliminary data.</text>
</comment>